<gene>
    <name evidence="1" type="ORF">Micbo1qcDRAFT_156216</name>
</gene>
<dbReference type="EMBL" id="KQ964245">
    <property type="protein sequence ID" value="KXJ97369.1"/>
    <property type="molecule type" value="Genomic_DNA"/>
</dbReference>
<organism evidence="1 2">
    <name type="scientific">Microdochium bolleyi</name>
    <dbReference type="NCBI Taxonomy" id="196109"/>
    <lineage>
        <taxon>Eukaryota</taxon>
        <taxon>Fungi</taxon>
        <taxon>Dikarya</taxon>
        <taxon>Ascomycota</taxon>
        <taxon>Pezizomycotina</taxon>
        <taxon>Sordariomycetes</taxon>
        <taxon>Xylariomycetidae</taxon>
        <taxon>Xylariales</taxon>
        <taxon>Microdochiaceae</taxon>
        <taxon>Microdochium</taxon>
    </lineage>
</organism>
<name>A0A136JJP0_9PEZI</name>
<dbReference type="Proteomes" id="UP000070501">
    <property type="component" value="Unassembled WGS sequence"/>
</dbReference>
<dbReference type="AlphaFoldDB" id="A0A136JJP0"/>
<reference evidence="2" key="1">
    <citation type="submission" date="2016-02" db="EMBL/GenBank/DDBJ databases">
        <title>Draft genome sequence of Microdochium bolleyi, a fungal endophyte of beachgrass.</title>
        <authorList>
            <consortium name="DOE Joint Genome Institute"/>
            <person name="David A.S."/>
            <person name="May G."/>
            <person name="Haridas S."/>
            <person name="Lim J."/>
            <person name="Wang M."/>
            <person name="Labutti K."/>
            <person name="Lipzen A."/>
            <person name="Barry K."/>
            <person name="Grigoriev I.V."/>
        </authorList>
    </citation>
    <scope>NUCLEOTIDE SEQUENCE [LARGE SCALE GENOMIC DNA]</scope>
    <source>
        <strain evidence="2">J235TASD1</strain>
    </source>
</reference>
<protein>
    <submittedName>
        <fullName evidence="1">Uncharacterized protein</fullName>
    </submittedName>
</protein>
<evidence type="ECO:0000313" key="1">
    <source>
        <dbReference type="EMBL" id="KXJ97369.1"/>
    </source>
</evidence>
<evidence type="ECO:0000313" key="2">
    <source>
        <dbReference type="Proteomes" id="UP000070501"/>
    </source>
</evidence>
<sequence length="89" mass="9845">MKDGHRCESGIMISALSQHLVSNLLMLEPCMEVLERSMDHFHNIAWSLRLLQDLCILVTSIYLLGWSIGAQEHAENVSCCVGSRTSGAS</sequence>
<accession>A0A136JJP0</accession>
<dbReference type="InParanoid" id="A0A136JJP0"/>
<keyword evidence="2" id="KW-1185">Reference proteome</keyword>
<proteinExistence type="predicted"/>